<dbReference type="AlphaFoldDB" id="A0A1V4BL67"/>
<evidence type="ECO:0000313" key="8">
    <source>
        <dbReference type="EMBL" id="OPF14510.1"/>
    </source>
</evidence>
<dbReference type="GO" id="GO:0003729">
    <property type="term" value="F:mRNA binding"/>
    <property type="evidence" value="ECO:0007669"/>
    <property type="project" value="InterPro"/>
</dbReference>
<dbReference type="InterPro" id="IPR038570">
    <property type="entry name" value="HicA_sf"/>
</dbReference>
<evidence type="ECO:0000313" key="9">
    <source>
        <dbReference type="Proteomes" id="UP000189835"/>
    </source>
</evidence>
<dbReference type="Proteomes" id="UP000189835">
    <property type="component" value="Unassembled WGS sequence"/>
</dbReference>
<keyword evidence="3" id="KW-0540">Nuclease</keyword>
<evidence type="ECO:0000256" key="5">
    <source>
        <dbReference type="ARBA" id="ARBA00022801"/>
    </source>
</evidence>
<dbReference type="GO" id="GO:0016787">
    <property type="term" value="F:hydrolase activity"/>
    <property type="evidence" value="ECO:0007669"/>
    <property type="project" value="UniProtKB-KW"/>
</dbReference>
<evidence type="ECO:0000256" key="3">
    <source>
        <dbReference type="ARBA" id="ARBA00022722"/>
    </source>
</evidence>
<evidence type="ECO:0000256" key="2">
    <source>
        <dbReference type="ARBA" id="ARBA00022649"/>
    </source>
</evidence>
<keyword evidence="7" id="KW-0346">Stress response</keyword>
<sequence>MGKKERLLEKAKNSPQGLRFSEFESLLNLCGWTFDHQTGSHHIWYSSKRVRLSIQPTKNGEAKAYQVKQFLKIQGEENESNNRRF</sequence>
<gene>
    <name evidence="8" type="ORF">B1L04_28205</name>
</gene>
<evidence type="ECO:0000256" key="7">
    <source>
        <dbReference type="ARBA" id="ARBA00023016"/>
    </source>
</evidence>
<proteinExistence type="inferred from homology"/>
<name>A0A1V4BL67_MICAE</name>
<dbReference type="GO" id="GO:0004519">
    <property type="term" value="F:endonuclease activity"/>
    <property type="evidence" value="ECO:0007669"/>
    <property type="project" value="UniProtKB-KW"/>
</dbReference>
<keyword evidence="6" id="KW-0694">RNA-binding</keyword>
<dbReference type="Gene3D" id="3.30.920.30">
    <property type="entry name" value="Hypothetical protein"/>
    <property type="match status" value="1"/>
</dbReference>
<keyword evidence="2" id="KW-1277">Toxin-antitoxin system</keyword>
<evidence type="ECO:0000256" key="1">
    <source>
        <dbReference type="ARBA" id="ARBA00006620"/>
    </source>
</evidence>
<evidence type="ECO:0000256" key="6">
    <source>
        <dbReference type="ARBA" id="ARBA00022884"/>
    </source>
</evidence>
<dbReference type="RefSeq" id="WP_079210168.1">
    <property type="nucleotide sequence ID" value="NZ_MVGR01000006.1"/>
</dbReference>
<keyword evidence="4" id="KW-0255">Endonuclease</keyword>
<comment type="caution">
    <text evidence="8">The sequence shown here is derived from an EMBL/GenBank/DDBJ whole genome shotgun (WGS) entry which is preliminary data.</text>
</comment>
<dbReference type="EMBL" id="MVGR01000006">
    <property type="protein sequence ID" value="OPF14510.1"/>
    <property type="molecule type" value="Genomic_DNA"/>
</dbReference>
<evidence type="ECO:0000256" key="4">
    <source>
        <dbReference type="ARBA" id="ARBA00022759"/>
    </source>
</evidence>
<organism evidence="8 9">
    <name type="scientific">Microcystis aeruginosa KW</name>
    <dbReference type="NCBI Taxonomy" id="1960155"/>
    <lineage>
        <taxon>Bacteria</taxon>
        <taxon>Bacillati</taxon>
        <taxon>Cyanobacteriota</taxon>
        <taxon>Cyanophyceae</taxon>
        <taxon>Oscillatoriophycideae</taxon>
        <taxon>Chroococcales</taxon>
        <taxon>Microcystaceae</taxon>
        <taxon>Microcystis</taxon>
    </lineage>
</organism>
<dbReference type="Pfam" id="PF07927">
    <property type="entry name" value="HicA_toxin"/>
    <property type="match status" value="1"/>
</dbReference>
<accession>A0A1V4BL67</accession>
<dbReference type="SUPFAM" id="SSF54786">
    <property type="entry name" value="YcfA/nrd intein domain"/>
    <property type="match status" value="1"/>
</dbReference>
<protein>
    <recommendedName>
        <fullName evidence="10">Type II toxin-antitoxin system HicA family toxin</fullName>
    </recommendedName>
</protein>
<evidence type="ECO:0008006" key="10">
    <source>
        <dbReference type="Google" id="ProtNLM"/>
    </source>
</evidence>
<comment type="similarity">
    <text evidence="1">Belongs to the HicA mRNA interferase family.</text>
</comment>
<reference evidence="8 9" key="1">
    <citation type="submission" date="2017-02" db="EMBL/GenBank/DDBJ databases">
        <title>Genome sequence of Microcystis aeruginosa KW.</title>
        <authorList>
            <person name="Oh H.-M."/>
            <person name="Ahn C.-Y."/>
            <person name="Jeong H."/>
            <person name="Srivastava A."/>
            <person name="Lee H.-G."/>
            <person name="Kang S.-R."/>
        </authorList>
    </citation>
    <scope>NUCLEOTIDE SEQUENCE [LARGE SCALE GENOMIC DNA]</scope>
    <source>
        <strain evidence="8 9">KW</strain>
    </source>
</reference>
<dbReference type="InterPro" id="IPR012933">
    <property type="entry name" value="HicA_mRNA_interferase"/>
</dbReference>
<keyword evidence="5" id="KW-0378">Hydrolase</keyword>